<accession>T1ILT9</accession>
<dbReference type="HOGENOM" id="CLU_1645860_0_0_1"/>
<dbReference type="EMBL" id="JH430889">
    <property type="status" value="NOT_ANNOTATED_CDS"/>
    <property type="molecule type" value="Genomic_DNA"/>
</dbReference>
<dbReference type="CDD" id="cd09272">
    <property type="entry name" value="RNase_HI_RT_Ty1"/>
    <property type="match status" value="1"/>
</dbReference>
<evidence type="ECO:0008006" key="3">
    <source>
        <dbReference type="Google" id="ProtNLM"/>
    </source>
</evidence>
<organism evidence="1 2">
    <name type="scientific">Strigamia maritima</name>
    <name type="common">European centipede</name>
    <name type="synonym">Geophilus maritimus</name>
    <dbReference type="NCBI Taxonomy" id="126957"/>
    <lineage>
        <taxon>Eukaryota</taxon>
        <taxon>Metazoa</taxon>
        <taxon>Ecdysozoa</taxon>
        <taxon>Arthropoda</taxon>
        <taxon>Myriapoda</taxon>
        <taxon>Chilopoda</taxon>
        <taxon>Pleurostigmophora</taxon>
        <taxon>Geophilomorpha</taxon>
        <taxon>Linotaeniidae</taxon>
        <taxon>Strigamia</taxon>
    </lineage>
</organism>
<dbReference type="EnsemblMetazoa" id="SMAR001927-RA">
    <property type="protein sequence ID" value="SMAR001927-PA"/>
    <property type="gene ID" value="SMAR001927"/>
</dbReference>
<proteinExistence type="predicted"/>
<sequence length="161" mass="18697">MEEFEGKTKMKREVKLYTDSMNSIQLLRDGEQRSRTKYLNRKVHFIKDHIKGKAIILEHVPGEEQLADFLTKPLAKPSLPHQPSLKYNAILIIIKRSLEKASLIQGSSRHRDFEPTRKYYDHIWHSNIPIIRCPGTPFPEDVVIGTDLLKINVVNRPENSD</sequence>
<reference evidence="2" key="1">
    <citation type="submission" date="2011-05" db="EMBL/GenBank/DDBJ databases">
        <authorList>
            <person name="Richards S.R."/>
            <person name="Qu J."/>
            <person name="Jiang H."/>
            <person name="Jhangiani S.N."/>
            <person name="Agravi P."/>
            <person name="Goodspeed R."/>
            <person name="Gross S."/>
            <person name="Mandapat C."/>
            <person name="Jackson L."/>
            <person name="Mathew T."/>
            <person name="Pu L."/>
            <person name="Thornton R."/>
            <person name="Saada N."/>
            <person name="Wilczek-Boney K.B."/>
            <person name="Lee S."/>
            <person name="Kovar C."/>
            <person name="Wu Y."/>
            <person name="Scherer S.E."/>
            <person name="Worley K.C."/>
            <person name="Muzny D.M."/>
            <person name="Gibbs R."/>
        </authorList>
    </citation>
    <scope>NUCLEOTIDE SEQUENCE</scope>
    <source>
        <strain evidence="2">Brora</strain>
    </source>
</reference>
<evidence type="ECO:0000313" key="2">
    <source>
        <dbReference type="Proteomes" id="UP000014500"/>
    </source>
</evidence>
<dbReference type="AlphaFoldDB" id="T1ILT9"/>
<evidence type="ECO:0000313" key="1">
    <source>
        <dbReference type="EnsemblMetazoa" id="SMAR001927-PA"/>
    </source>
</evidence>
<keyword evidence="2" id="KW-1185">Reference proteome</keyword>
<protein>
    <recommendedName>
        <fullName evidence="3">Reverse transcriptase Ty1/copia-type domain-containing protein</fullName>
    </recommendedName>
</protein>
<dbReference type="Proteomes" id="UP000014500">
    <property type="component" value="Unassembled WGS sequence"/>
</dbReference>
<name>T1ILT9_STRMM</name>
<reference evidence="1" key="2">
    <citation type="submission" date="2015-02" db="UniProtKB">
        <authorList>
            <consortium name="EnsemblMetazoa"/>
        </authorList>
    </citation>
    <scope>IDENTIFICATION</scope>
</reference>